<dbReference type="CTD" id="4539"/>
<evidence type="ECO:0000256" key="8">
    <source>
        <dbReference type="ARBA" id="ARBA00022967"/>
    </source>
</evidence>
<evidence type="ECO:0000256" key="3">
    <source>
        <dbReference type="ARBA" id="ARBA00012944"/>
    </source>
</evidence>
<evidence type="ECO:0000256" key="2">
    <source>
        <dbReference type="ARBA" id="ARBA00010519"/>
    </source>
</evidence>
<dbReference type="FunFam" id="1.10.287.3510:FF:000002">
    <property type="entry name" value="NADH-ubiquinone oxidoreductase chain 4L"/>
    <property type="match status" value="1"/>
</dbReference>
<dbReference type="GO" id="GO:0030964">
    <property type="term" value="C:NADH dehydrogenase complex"/>
    <property type="evidence" value="ECO:0007669"/>
    <property type="project" value="TreeGrafter"/>
</dbReference>
<feature type="transmembrane region" description="Helical" evidence="17">
    <location>
        <begin position="6"/>
        <end position="22"/>
    </location>
</feature>
<keyword evidence="10 17" id="KW-1133">Transmembrane helix</keyword>
<proteinExistence type="inferred from homology"/>
<dbReference type="GO" id="GO:0008137">
    <property type="term" value="F:NADH dehydrogenase (ubiquinone) activity"/>
    <property type="evidence" value="ECO:0007669"/>
    <property type="project" value="UniProtKB-EC"/>
</dbReference>
<dbReference type="EMBL" id="KY705235">
    <property type="protein sequence ID" value="AUW55043.1"/>
    <property type="molecule type" value="Genomic_DNA"/>
</dbReference>
<dbReference type="InterPro" id="IPR001133">
    <property type="entry name" value="NADH_UbQ_OxRdtase_chain4L/K"/>
</dbReference>
<accession>A0A0A6ZDP3</accession>
<dbReference type="AlphaFoldDB" id="A0A0A6ZDP3"/>
<comment type="function">
    <text evidence="15">Core subunit of the mitochondrial membrane respiratory chain NADH dehydrogenase (Complex I) which catalyzes electron transfer from NADH through the respiratory chain, using ubiquinone as an electron acceptor. Part of the enzyme membrane arm which is embedded in the lipid bilayer and involved in proton translocation.</text>
</comment>
<reference evidence="18" key="1">
    <citation type="submission" date="2013-02" db="EMBL/GenBank/DDBJ databases">
        <title>Elseya branderhorsti mitochondrial DNA complete genome.</title>
        <authorList>
            <person name="Nie L.W."/>
            <person name="Hou H.Z."/>
        </authorList>
    </citation>
    <scope>NUCLEOTIDE SEQUENCE</scope>
</reference>
<dbReference type="GO" id="GO:0016651">
    <property type="term" value="F:oxidoreductase activity, acting on NAD(P)H"/>
    <property type="evidence" value="ECO:0007669"/>
    <property type="project" value="InterPro"/>
</dbReference>
<keyword evidence="13 17" id="KW-0496">Mitochondrion</keyword>
<dbReference type="InterPro" id="IPR039428">
    <property type="entry name" value="NUOK/Mnh_C1-like"/>
</dbReference>
<sequence length="98" mass="10705">MTTLHFSYITAFAISMMGFALHRTHLISTLLCLEGIMLSMFIALSTWALQLQTPSLMLSPMLMLAFSACEAGTGLSLLVTSSRTHGSDLLHNLNLLQC</sequence>
<dbReference type="EMBL" id="KY705236">
    <property type="protein sequence ID" value="AUW55056.1"/>
    <property type="molecule type" value="Genomic_DNA"/>
</dbReference>
<evidence type="ECO:0000256" key="10">
    <source>
        <dbReference type="ARBA" id="ARBA00022989"/>
    </source>
</evidence>
<evidence type="ECO:0000256" key="13">
    <source>
        <dbReference type="ARBA" id="ARBA00023128"/>
    </source>
</evidence>
<evidence type="ECO:0000256" key="17">
    <source>
        <dbReference type="RuleBase" id="RU004419"/>
    </source>
</evidence>
<evidence type="ECO:0000313" key="20">
    <source>
        <dbReference type="EMBL" id="AUY54808.1"/>
    </source>
</evidence>
<evidence type="ECO:0000313" key="18">
    <source>
        <dbReference type="EMBL" id="AGL45214.1"/>
    </source>
</evidence>
<comment type="subcellular location">
    <subcellularLocation>
        <location evidence="17">Mitochondrion inner membrane</location>
        <topology evidence="17">Multi-pass membrane protein</topology>
    </subcellularLocation>
    <subcellularLocation>
        <location evidence="1">Mitochondrion membrane</location>
        <topology evidence="1">Multi-pass membrane protein</topology>
    </subcellularLocation>
</comment>
<evidence type="ECO:0000256" key="7">
    <source>
        <dbReference type="ARBA" id="ARBA00022692"/>
    </source>
</evidence>
<reference evidence="19" key="4">
    <citation type="submission" date="2018-08" db="EMBL/GenBank/DDBJ databases">
        <title>Complete mitogenomes of Australia Chelodis.</title>
        <authorList>
            <person name="Georges A."/>
        </authorList>
    </citation>
    <scope>NUCLEOTIDE SEQUENCE</scope>
    <source>
        <strain evidence="20">Elbra_AA42803</strain>
        <strain evidence="21">Elbra_AA43010</strain>
    </source>
</reference>
<dbReference type="PANTHER" id="PTHR11434:SF0">
    <property type="entry name" value="NADH-UBIQUINONE OXIDOREDUCTASE CHAIN 4L"/>
    <property type="match status" value="1"/>
</dbReference>
<keyword evidence="7 17" id="KW-0812">Transmembrane</keyword>
<name>A0A0A6ZDP3_9SAUR</name>
<evidence type="ECO:0000256" key="15">
    <source>
        <dbReference type="ARBA" id="ARBA00043911"/>
    </source>
</evidence>
<evidence type="ECO:0000313" key="19">
    <source>
        <dbReference type="EMBL" id="AUW55043.1"/>
    </source>
</evidence>
<evidence type="ECO:0000313" key="21">
    <source>
        <dbReference type="EMBL" id="AUY54821.1"/>
    </source>
</evidence>
<comment type="catalytic activity">
    <reaction evidence="16">
        <text>a ubiquinone + NADH + 5 H(+)(in) = a ubiquinol + NAD(+) + 4 H(+)(out)</text>
        <dbReference type="Rhea" id="RHEA:29091"/>
        <dbReference type="Rhea" id="RHEA-COMP:9565"/>
        <dbReference type="Rhea" id="RHEA-COMP:9566"/>
        <dbReference type="ChEBI" id="CHEBI:15378"/>
        <dbReference type="ChEBI" id="CHEBI:16389"/>
        <dbReference type="ChEBI" id="CHEBI:17976"/>
        <dbReference type="ChEBI" id="CHEBI:57540"/>
        <dbReference type="ChEBI" id="CHEBI:57945"/>
        <dbReference type="EC" id="7.1.1.2"/>
    </reaction>
    <physiologicalReaction direction="left-to-right" evidence="16">
        <dbReference type="Rhea" id="RHEA:29092"/>
    </physiologicalReaction>
</comment>
<feature type="transmembrane region" description="Helical" evidence="17">
    <location>
        <begin position="29"/>
        <end position="49"/>
    </location>
</feature>
<dbReference type="GO" id="GO:0005743">
    <property type="term" value="C:mitochondrial inner membrane"/>
    <property type="evidence" value="ECO:0007669"/>
    <property type="project" value="UniProtKB-SubCell"/>
</dbReference>
<dbReference type="RefSeq" id="YP_009113945.1">
    <property type="nucleotide sequence ID" value="NC_026047.1"/>
</dbReference>
<dbReference type="GO" id="GO:0098803">
    <property type="term" value="C:respiratory chain complex"/>
    <property type="evidence" value="ECO:0007669"/>
    <property type="project" value="UniProtKB-ARBA"/>
</dbReference>
<evidence type="ECO:0000256" key="4">
    <source>
        <dbReference type="ARBA" id="ARBA00016612"/>
    </source>
</evidence>
<dbReference type="EMBL" id="KC692461">
    <property type="protein sequence ID" value="AGL45214.1"/>
    <property type="molecule type" value="Genomic_DNA"/>
</dbReference>
<feature type="transmembrane region" description="Helical" evidence="17">
    <location>
        <begin position="61"/>
        <end position="80"/>
    </location>
</feature>
<dbReference type="PANTHER" id="PTHR11434">
    <property type="entry name" value="NADH-UBIQUINONE OXIDOREDUCTASE SUBUNIT ND4L"/>
    <property type="match status" value="1"/>
</dbReference>
<reference evidence="20" key="2">
    <citation type="submission" date="2017-03" db="EMBL/GenBank/DDBJ databases">
        <authorList>
            <person name="Zhang X."/>
        </authorList>
    </citation>
    <scope>NUCLEOTIDE SEQUENCE</scope>
    <source>
        <strain evidence="20">Elbra_AA42803</strain>
        <strain evidence="21">Elbra_AA43010</strain>
    </source>
</reference>
<dbReference type="EMBL" id="KY776433">
    <property type="protein sequence ID" value="AUY54808.1"/>
    <property type="molecule type" value="Genomic_DNA"/>
</dbReference>
<dbReference type="Gene3D" id="1.10.287.3510">
    <property type="match status" value="1"/>
</dbReference>
<keyword evidence="11 17" id="KW-0520">NAD</keyword>
<keyword evidence="6 17" id="KW-0679">Respiratory chain</keyword>
<reference evidence="19" key="3">
    <citation type="submission" date="2017-03" db="EMBL/GenBank/DDBJ databases">
        <authorList>
            <person name="Afonso C.L."/>
            <person name="Miller P.J."/>
            <person name="Scott M.A."/>
            <person name="Spackman E."/>
            <person name="Goraichik I."/>
            <person name="Dimitrov K.M."/>
            <person name="Suarez D.L."/>
            <person name="Swayne D.E."/>
        </authorList>
    </citation>
    <scope>NUCLEOTIDE SEQUENCE</scope>
</reference>
<gene>
    <name evidence="18" type="primary">ND4L</name>
</gene>
<organism evidence="18">
    <name type="scientific">Elseya branderhorsti</name>
    <name type="common">New Guinea snapping turtle</name>
    <dbReference type="NCBI Taxonomy" id="904186"/>
    <lineage>
        <taxon>Eukaryota</taxon>
        <taxon>Metazoa</taxon>
        <taxon>Chordata</taxon>
        <taxon>Craniata</taxon>
        <taxon>Vertebrata</taxon>
        <taxon>Euteleostomi</taxon>
        <taxon>Archelosauria</taxon>
        <taxon>Testudinata</taxon>
        <taxon>Testudines</taxon>
        <taxon>Pleurodira</taxon>
        <taxon>Chelidae</taxon>
        <taxon>Elseya</taxon>
    </lineage>
</organism>
<dbReference type="GO" id="GO:1902495">
    <property type="term" value="C:transmembrane transporter complex"/>
    <property type="evidence" value="ECO:0007669"/>
    <property type="project" value="UniProtKB-ARBA"/>
</dbReference>
<keyword evidence="5 17" id="KW-0813">Transport</keyword>
<comment type="similarity">
    <text evidence="2 17">Belongs to the complex I subunit 4L family.</text>
</comment>
<evidence type="ECO:0000256" key="6">
    <source>
        <dbReference type="ARBA" id="ARBA00022660"/>
    </source>
</evidence>
<dbReference type="GO" id="GO:0042773">
    <property type="term" value="P:ATP synthesis coupled electron transport"/>
    <property type="evidence" value="ECO:0007669"/>
    <property type="project" value="UniProtKB-UniRule"/>
</dbReference>
<evidence type="ECO:0000256" key="16">
    <source>
        <dbReference type="ARBA" id="ARBA00048769"/>
    </source>
</evidence>
<keyword evidence="17" id="KW-0999">Mitochondrion inner membrane</keyword>
<dbReference type="Pfam" id="PF00420">
    <property type="entry name" value="Oxidored_q2"/>
    <property type="match status" value="1"/>
</dbReference>
<keyword evidence="9 17" id="KW-0249">Electron transport</keyword>
<geneLocation type="mitochondrion" evidence="18"/>
<dbReference type="GeneID" id="22832534"/>
<keyword evidence="8 17" id="KW-1278">Translocase</keyword>
<protein>
    <recommendedName>
        <fullName evidence="4 17">NADH-ubiquinone oxidoreductase chain 4L</fullName>
        <ecNumber evidence="3 17">7.1.1.2</ecNumber>
    </recommendedName>
</protein>
<evidence type="ECO:0000256" key="14">
    <source>
        <dbReference type="ARBA" id="ARBA00023136"/>
    </source>
</evidence>
<keyword evidence="14 17" id="KW-0472">Membrane</keyword>
<evidence type="ECO:0000256" key="12">
    <source>
        <dbReference type="ARBA" id="ARBA00023075"/>
    </source>
</evidence>
<evidence type="ECO:0000256" key="11">
    <source>
        <dbReference type="ARBA" id="ARBA00023027"/>
    </source>
</evidence>
<dbReference type="EMBL" id="KY776434">
    <property type="protein sequence ID" value="AUY54821.1"/>
    <property type="molecule type" value="Genomic_DNA"/>
</dbReference>
<evidence type="ECO:0000256" key="1">
    <source>
        <dbReference type="ARBA" id="ARBA00004225"/>
    </source>
</evidence>
<evidence type="ECO:0000256" key="5">
    <source>
        <dbReference type="ARBA" id="ARBA00022448"/>
    </source>
</evidence>
<keyword evidence="12 17" id="KW-0830">Ubiquinone</keyword>
<dbReference type="EC" id="7.1.1.2" evidence="3 17"/>
<evidence type="ECO:0000256" key="9">
    <source>
        <dbReference type="ARBA" id="ARBA00022982"/>
    </source>
</evidence>